<dbReference type="OrthoDB" id="7181835at2"/>
<sequence>MMRMRRLGRTGIAVSELTLGTTGLGRPGLDPAEAAQAVDLALGSGINTVELAAADRQAVSILAEAIRARGGAAPHVLCRATSRVAFDLPSPHVHAGDAYPGAALRTETEQLLRDLGVERLALVQLHAWCPEWLDEGDWLETLLSLRQEGKIAAIGVSLFDHDVPAGLDAVASGRIDCVQLMYNLFDQAAAEEILPLCRRHDVGAVARSPLYFGGLSPRLAQPFPAGDWRAAYFFDSHRRETRARAEAIAASLGLPIDALPALALRFALSHPAVTTVAVGMHRPDHVAANLAAAAEGPLPAETLERLAGHRWLS</sequence>
<proteinExistence type="predicted"/>
<dbReference type="Proteomes" id="UP000298213">
    <property type="component" value="Unassembled WGS sequence"/>
</dbReference>
<dbReference type="InterPro" id="IPR036812">
    <property type="entry name" value="NAD(P)_OxRdtase_dom_sf"/>
</dbReference>
<name>A0A4Y8ZT57_9SPHN</name>
<dbReference type="AlphaFoldDB" id="A0A4Y8ZT57"/>
<protein>
    <submittedName>
        <fullName evidence="2">Aldo/keto reductase</fullName>
    </submittedName>
</protein>
<dbReference type="SUPFAM" id="SSF51430">
    <property type="entry name" value="NAD(P)-linked oxidoreductase"/>
    <property type="match status" value="1"/>
</dbReference>
<dbReference type="Gene3D" id="3.20.20.100">
    <property type="entry name" value="NADP-dependent oxidoreductase domain"/>
    <property type="match status" value="1"/>
</dbReference>
<organism evidence="2 3">
    <name type="scientific">Sphingomonas parva</name>
    <dbReference type="NCBI Taxonomy" id="2555898"/>
    <lineage>
        <taxon>Bacteria</taxon>
        <taxon>Pseudomonadati</taxon>
        <taxon>Pseudomonadota</taxon>
        <taxon>Alphaproteobacteria</taxon>
        <taxon>Sphingomonadales</taxon>
        <taxon>Sphingomonadaceae</taxon>
        <taxon>Sphingomonas</taxon>
    </lineage>
</organism>
<evidence type="ECO:0000313" key="3">
    <source>
        <dbReference type="Proteomes" id="UP000298213"/>
    </source>
</evidence>
<reference evidence="2 3" key="1">
    <citation type="submission" date="2019-03" db="EMBL/GenBank/DDBJ databases">
        <title>Genome sequence of Sphingomonas sp. 17J27-24.</title>
        <authorList>
            <person name="Kim M."/>
            <person name="Maeng S."/>
            <person name="Sathiyaraj S."/>
        </authorList>
    </citation>
    <scope>NUCLEOTIDE SEQUENCE [LARGE SCALE GENOMIC DNA]</scope>
    <source>
        <strain evidence="2 3">17J27-24</strain>
    </source>
</reference>
<comment type="caution">
    <text evidence="2">The sequence shown here is derived from an EMBL/GenBank/DDBJ whole genome shotgun (WGS) entry which is preliminary data.</text>
</comment>
<dbReference type="PANTHER" id="PTHR43312">
    <property type="entry name" value="D-THREO-ALDOSE 1-DEHYDROGENASE"/>
    <property type="match status" value="1"/>
</dbReference>
<evidence type="ECO:0000313" key="2">
    <source>
        <dbReference type="EMBL" id="TFI57646.1"/>
    </source>
</evidence>
<dbReference type="PANTHER" id="PTHR43312:SF1">
    <property type="entry name" value="NADP-DEPENDENT OXIDOREDUCTASE DOMAIN-CONTAINING PROTEIN"/>
    <property type="match status" value="1"/>
</dbReference>
<evidence type="ECO:0000259" key="1">
    <source>
        <dbReference type="Pfam" id="PF00248"/>
    </source>
</evidence>
<accession>A0A4Y8ZT57</accession>
<dbReference type="InterPro" id="IPR023210">
    <property type="entry name" value="NADP_OxRdtase_dom"/>
</dbReference>
<dbReference type="Pfam" id="PF00248">
    <property type="entry name" value="Aldo_ket_red"/>
    <property type="match status" value="1"/>
</dbReference>
<dbReference type="InterPro" id="IPR053135">
    <property type="entry name" value="AKR2_Oxidoreductase"/>
</dbReference>
<dbReference type="EMBL" id="SPDV01000028">
    <property type="protein sequence ID" value="TFI57646.1"/>
    <property type="molecule type" value="Genomic_DNA"/>
</dbReference>
<keyword evidence="3" id="KW-1185">Reference proteome</keyword>
<feature type="domain" description="NADP-dependent oxidoreductase" evidence="1">
    <location>
        <begin position="16"/>
        <end position="308"/>
    </location>
</feature>
<gene>
    <name evidence="2" type="ORF">E2493_14070</name>
</gene>